<keyword evidence="3" id="KW-0547">Nucleotide-binding</keyword>
<dbReference type="AlphaFoldDB" id="A0A1H8LD83"/>
<comment type="subcellular location">
    <subcellularLocation>
        <location evidence="1">Cell membrane</location>
        <topology evidence="1">Multi-pass membrane protein</topology>
    </subcellularLocation>
</comment>
<dbReference type="GO" id="GO:0034040">
    <property type="term" value="F:ATPase-coupled lipid transmembrane transporter activity"/>
    <property type="evidence" value="ECO:0007669"/>
    <property type="project" value="TreeGrafter"/>
</dbReference>
<dbReference type="InterPro" id="IPR003593">
    <property type="entry name" value="AAA+_ATPase"/>
</dbReference>
<feature type="transmembrane region" description="Helical" evidence="7">
    <location>
        <begin position="63"/>
        <end position="86"/>
    </location>
</feature>
<keyword evidence="4 10" id="KW-0067">ATP-binding</keyword>
<dbReference type="GO" id="GO:0005886">
    <property type="term" value="C:plasma membrane"/>
    <property type="evidence" value="ECO:0007669"/>
    <property type="project" value="UniProtKB-SubCell"/>
</dbReference>
<sequence length="565" mass="62305">MDATSQHAPRPVRFGFLSRRVQLLRFLLVSSGLVRDPVLYSTITGSLSRAGLIYAINQTAQSVGLGWPAALLTACAIVFIVSIYISRVRAHIMINRIQTAMRRRMTRMLLRADIDFLLSRDHGQVYSAMTRETEETSGAVINIIEAIEALIVVCIAVPYLFWISWSAGLATLIAIAVGTTGFILLDLPARGLMVRSTRAMAEFCNRVDDMLGGWKELRLRDTRRQAVEGETLRMIDEVANMRIRAERLYSGSSVVAQSSMILLLCFVVMLVPLLQGGTTETMFQVLTVVLLTSGPIELLFNALPRIARAEASHAKIMEVEEALQAAQTNRPLELLNHPTSFSSIELRGITARVGAGEEAFELGPVDLTFRPGETVFICGGNGSGKTTLLSIISGLRWPDGGEVLLDGAPLTRENVAEFRELFTGVFSGFHLFDRTFGLSAEEQQELERRITELNLSDRVGLHEGRFSSLSLSSGQKRRLALAVALAEQRPIIILDEFAADQDPENRAFFYDVLVPEMAATGQLVIAVTHDDHQFAKCDRLIKMAAGRIVSDEVMRPSGKRQTAQV</sequence>
<keyword evidence="6 7" id="KW-0472">Membrane</keyword>
<dbReference type="SUPFAM" id="SSF52540">
    <property type="entry name" value="P-loop containing nucleoside triphosphate hydrolases"/>
    <property type="match status" value="1"/>
</dbReference>
<dbReference type="GO" id="GO:0140359">
    <property type="term" value="F:ABC-type transporter activity"/>
    <property type="evidence" value="ECO:0007669"/>
    <property type="project" value="InterPro"/>
</dbReference>
<evidence type="ECO:0000259" key="8">
    <source>
        <dbReference type="PROSITE" id="PS50893"/>
    </source>
</evidence>
<proteinExistence type="predicted"/>
<dbReference type="STRING" id="569882.SAMN04490248_10195"/>
<evidence type="ECO:0000259" key="9">
    <source>
        <dbReference type="PROSITE" id="PS50929"/>
    </source>
</evidence>
<dbReference type="RefSeq" id="WP_093114667.1">
    <property type="nucleotide sequence ID" value="NZ_FODS01000001.1"/>
</dbReference>
<evidence type="ECO:0000256" key="6">
    <source>
        <dbReference type="ARBA" id="ARBA00023136"/>
    </source>
</evidence>
<evidence type="ECO:0000256" key="1">
    <source>
        <dbReference type="ARBA" id="ARBA00004651"/>
    </source>
</evidence>
<dbReference type="InterPro" id="IPR036640">
    <property type="entry name" value="ABC1_TM_sf"/>
</dbReference>
<dbReference type="PANTHER" id="PTHR24221">
    <property type="entry name" value="ATP-BINDING CASSETTE SUB-FAMILY B"/>
    <property type="match status" value="1"/>
</dbReference>
<evidence type="ECO:0000256" key="2">
    <source>
        <dbReference type="ARBA" id="ARBA00022692"/>
    </source>
</evidence>
<feature type="domain" description="ABC transmembrane type-1" evidence="9">
    <location>
        <begin position="52"/>
        <end position="308"/>
    </location>
</feature>
<dbReference type="EMBL" id="FODS01000001">
    <property type="protein sequence ID" value="SEO03140.1"/>
    <property type="molecule type" value="Genomic_DNA"/>
</dbReference>
<dbReference type="Proteomes" id="UP000198893">
    <property type="component" value="Unassembled WGS sequence"/>
</dbReference>
<dbReference type="OrthoDB" id="9760776at2"/>
<dbReference type="PANTHER" id="PTHR24221:SF654">
    <property type="entry name" value="ATP-BINDING CASSETTE SUB-FAMILY B MEMBER 6"/>
    <property type="match status" value="1"/>
</dbReference>
<feature type="transmembrane region" description="Helical" evidence="7">
    <location>
        <begin position="167"/>
        <end position="185"/>
    </location>
</feature>
<dbReference type="InterPro" id="IPR039421">
    <property type="entry name" value="Type_1_exporter"/>
</dbReference>
<feature type="domain" description="ABC transporter" evidence="8">
    <location>
        <begin position="344"/>
        <end position="565"/>
    </location>
</feature>
<feature type="transmembrane region" description="Helical" evidence="7">
    <location>
        <begin position="23"/>
        <end position="43"/>
    </location>
</feature>
<dbReference type="InterPro" id="IPR011527">
    <property type="entry name" value="ABC1_TM_dom"/>
</dbReference>
<dbReference type="PROSITE" id="PS50929">
    <property type="entry name" value="ABC_TM1F"/>
    <property type="match status" value="1"/>
</dbReference>
<keyword evidence="11" id="KW-1185">Reference proteome</keyword>
<evidence type="ECO:0000256" key="4">
    <source>
        <dbReference type="ARBA" id="ARBA00022840"/>
    </source>
</evidence>
<evidence type="ECO:0000313" key="11">
    <source>
        <dbReference type="Proteomes" id="UP000198893"/>
    </source>
</evidence>
<reference evidence="10 11" key="1">
    <citation type="submission" date="2016-10" db="EMBL/GenBank/DDBJ databases">
        <authorList>
            <person name="de Groot N.N."/>
        </authorList>
    </citation>
    <scope>NUCLEOTIDE SEQUENCE [LARGE SCALE GENOMIC DNA]</scope>
    <source>
        <strain evidence="10 11">DSM 27842</strain>
    </source>
</reference>
<dbReference type="InterPro" id="IPR027417">
    <property type="entry name" value="P-loop_NTPase"/>
</dbReference>
<feature type="transmembrane region" description="Helical" evidence="7">
    <location>
        <begin position="139"/>
        <end position="161"/>
    </location>
</feature>
<evidence type="ECO:0000256" key="7">
    <source>
        <dbReference type="SAM" id="Phobius"/>
    </source>
</evidence>
<feature type="transmembrane region" description="Helical" evidence="7">
    <location>
        <begin position="281"/>
        <end position="300"/>
    </location>
</feature>
<dbReference type="PROSITE" id="PS00211">
    <property type="entry name" value="ABC_TRANSPORTER_1"/>
    <property type="match status" value="1"/>
</dbReference>
<evidence type="ECO:0000313" key="10">
    <source>
        <dbReference type="EMBL" id="SEO03140.1"/>
    </source>
</evidence>
<dbReference type="InterPro" id="IPR003439">
    <property type="entry name" value="ABC_transporter-like_ATP-bd"/>
</dbReference>
<dbReference type="GO" id="GO:0005524">
    <property type="term" value="F:ATP binding"/>
    <property type="evidence" value="ECO:0007669"/>
    <property type="project" value="UniProtKB-KW"/>
</dbReference>
<dbReference type="InterPro" id="IPR017871">
    <property type="entry name" value="ABC_transporter-like_CS"/>
</dbReference>
<dbReference type="SUPFAM" id="SSF90123">
    <property type="entry name" value="ABC transporter transmembrane region"/>
    <property type="match status" value="1"/>
</dbReference>
<evidence type="ECO:0000256" key="5">
    <source>
        <dbReference type="ARBA" id="ARBA00022989"/>
    </source>
</evidence>
<dbReference type="Gene3D" id="1.20.1560.10">
    <property type="entry name" value="ABC transporter type 1, transmembrane domain"/>
    <property type="match status" value="1"/>
</dbReference>
<dbReference type="Pfam" id="PF00005">
    <property type="entry name" value="ABC_tran"/>
    <property type="match status" value="1"/>
</dbReference>
<dbReference type="Gene3D" id="3.40.50.300">
    <property type="entry name" value="P-loop containing nucleotide triphosphate hydrolases"/>
    <property type="match status" value="1"/>
</dbReference>
<dbReference type="PROSITE" id="PS50893">
    <property type="entry name" value="ABC_TRANSPORTER_2"/>
    <property type="match status" value="1"/>
</dbReference>
<protein>
    <submittedName>
        <fullName evidence="10">Putative ATP-binding cassette transporter</fullName>
    </submittedName>
</protein>
<dbReference type="GO" id="GO:0016887">
    <property type="term" value="F:ATP hydrolysis activity"/>
    <property type="evidence" value="ECO:0007669"/>
    <property type="project" value="InterPro"/>
</dbReference>
<keyword evidence="2 7" id="KW-0812">Transmembrane</keyword>
<feature type="transmembrane region" description="Helical" evidence="7">
    <location>
        <begin position="254"/>
        <end position="275"/>
    </location>
</feature>
<accession>A0A1H8LD83</accession>
<dbReference type="SMART" id="SM00382">
    <property type="entry name" value="AAA"/>
    <property type="match status" value="1"/>
</dbReference>
<gene>
    <name evidence="10" type="ORF">SAMN04490248_10195</name>
</gene>
<evidence type="ECO:0000256" key="3">
    <source>
        <dbReference type="ARBA" id="ARBA00022741"/>
    </source>
</evidence>
<dbReference type="Pfam" id="PF00664">
    <property type="entry name" value="ABC_membrane"/>
    <property type="match status" value="1"/>
</dbReference>
<keyword evidence="5 7" id="KW-1133">Transmembrane helix</keyword>
<organism evidence="10 11">
    <name type="scientific">Salinihabitans flavidus</name>
    <dbReference type="NCBI Taxonomy" id="569882"/>
    <lineage>
        <taxon>Bacteria</taxon>
        <taxon>Pseudomonadati</taxon>
        <taxon>Pseudomonadota</taxon>
        <taxon>Alphaproteobacteria</taxon>
        <taxon>Rhodobacterales</taxon>
        <taxon>Roseobacteraceae</taxon>
        <taxon>Salinihabitans</taxon>
    </lineage>
</organism>
<name>A0A1H8LD83_9RHOB</name>